<dbReference type="EMBL" id="BLAL01000357">
    <property type="protein sequence ID" value="GET04862.1"/>
    <property type="molecule type" value="Genomic_DNA"/>
</dbReference>
<evidence type="ECO:0000313" key="1">
    <source>
        <dbReference type="EMBL" id="GET04862.1"/>
    </source>
</evidence>
<protein>
    <submittedName>
        <fullName evidence="1">Uncharacterized protein</fullName>
    </submittedName>
</protein>
<comment type="caution">
    <text evidence="1">The sequence shown here is derived from an EMBL/GenBank/DDBJ whole genome shotgun (WGS) entry which is preliminary data.</text>
</comment>
<reference evidence="1" key="1">
    <citation type="submission" date="2019-10" db="EMBL/GenBank/DDBJ databases">
        <title>Conservation and host-specific expression of non-tandemly repeated heterogenous ribosome RNA gene in arbuscular mycorrhizal fungi.</title>
        <authorList>
            <person name="Maeda T."/>
            <person name="Kobayashi Y."/>
            <person name="Nakagawa T."/>
            <person name="Ezawa T."/>
            <person name="Yamaguchi K."/>
            <person name="Bino T."/>
            <person name="Nishimoto Y."/>
            <person name="Shigenobu S."/>
            <person name="Kawaguchi M."/>
        </authorList>
    </citation>
    <scope>NUCLEOTIDE SEQUENCE</scope>
    <source>
        <strain evidence="1">HR1</strain>
    </source>
</reference>
<proteinExistence type="predicted"/>
<sequence>MCVYCDLENFRIYYNKLEAVTIIIENNGGNIKKIFLASYELDDLYNLFENSLIFMRNIRKNCHSIEYLPLIFSPSKEHFIELGILLKICQILKLLLLILDLTVLAKN</sequence>
<dbReference type="AlphaFoldDB" id="A0A8H3MI65"/>
<dbReference type="Proteomes" id="UP000615446">
    <property type="component" value="Unassembled WGS sequence"/>
</dbReference>
<gene>
    <name evidence="1" type="ORF">RCL2_003115400</name>
</gene>
<accession>A0A8H3MI65</accession>
<evidence type="ECO:0000313" key="2">
    <source>
        <dbReference type="Proteomes" id="UP000615446"/>
    </source>
</evidence>
<name>A0A8H3MI65_9GLOM</name>
<organism evidence="1 2">
    <name type="scientific">Rhizophagus clarus</name>
    <dbReference type="NCBI Taxonomy" id="94130"/>
    <lineage>
        <taxon>Eukaryota</taxon>
        <taxon>Fungi</taxon>
        <taxon>Fungi incertae sedis</taxon>
        <taxon>Mucoromycota</taxon>
        <taxon>Glomeromycotina</taxon>
        <taxon>Glomeromycetes</taxon>
        <taxon>Glomerales</taxon>
        <taxon>Glomeraceae</taxon>
        <taxon>Rhizophagus</taxon>
    </lineage>
</organism>